<sequence>MKKYVYTHRGFCDRAMYLIEGYGYNSEVVKRKILVEGNKNSALLRTVYTGKLKIFFPENKDIIITTTDGSVLFHKRTANLNLQLPSGVYFVRIGKKVYKTLIVN</sequence>
<dbReference type="Proteomes" id="UP000885847">
    <property type="component" value="Unassembled WGS sequence"/>
</dbReference>
<proteinExistence type="predicted"/>
<accession>A0A7C0V9Y5</accession>
<protein>
    <recommendedName>
        <fullName evidence="2">T9SS type A sorting domain-containing protein</fullName>
    </recommendedName>
</protein>
<dbReference type="EMBL" id="DQWE01000119">
    <property type="protein sequence ID" value="HDI82667.1"/>
    <property type="molecule type" value="Genomic_DNA"/>
</dbReference>
<evidence type="ECO:0000313" key="1">
    <source>
        <dbReference type="EMBL" id="HDI82667.1"/>
    </source>
</evidence>
<reference evidence="1" key="1">
    <citation type="journal article" date="2020" name="mSystems">
        <title>Genome- and Community-Level Interaction Insights into Carbon Utilization and Element Cycling Functions of Hydrothermarchaeota in Hydrothermal Sediment.</title>
        <authorList>
            <person name="Zhou Z."/>
            <person name="Liu Y."/>
            <person name="Xu W."/>
            <person name="Pan J."/>
            <person name="Luo Z.H."/>
            <person name="Li M."/>
        </authorList>
    </citation>
    <scope>NUCLEOTIDE SEQUENCE [LARGE SCALE GENOMIC DNA]</scope>
    <source>
        <strain evidence="1">HyVt-102</strain>
    </source>
</reference>
<dbReference type="AlphaFoldDB" id="A0A7C0V9Y5"/>
<gene>
    <name evidence="1" type="ORF">ENF18_02605</name>
</gene>
<evidence type="ECO:0008006" key="2">
    <source>
        <dbReference type="Google" id="ProtNLM"/>
    </source>
</evidence>
<organism evidence="1">
    <name type="scientific">candidate division WOR-3 bacterium</name>
    <dbReference type="NCBI Taxonomy" id="2052148"/>
    <lineage>
        <taxon>Bacteria</taxon>
        <taxon>Bacteria division WOR-3</taxon>
    </lineage>
</organism>
<name>A0A7C0V9Y5_UNCW3</name>
<comment type="caution">
    <text evidence="1">The sequence shown here is derived from an EMBL/GenBank/DDBJ whole genome shotgun (WGS) entry which is preliminary data.</text>
</comment>